<evidence type="ECO:0000256" key="3">
    <source>
        <dbReference type="ARBA" id="ARBA00022448"/>
    </source>
</evidence>
<dbReference type="Pfam" id="PF02421">
    <property type="entry name" value="FeoB_N"/>
    <property type="match status" value="1"/>
</dbReference>
<dbReference type="SUPFAM" id="SSF52540">
    <property type="entry name" value="P-loop containing nucleoside triphosphate hydrolases"/>
    <property type="match status" value="1"/>
</dbReference>
<feature type="binding site" evidence="15">
    <location>
        <begin position="12"/>
        <end position="19"/>
    </location>
    <ligand>
        <name>GTP</name>
        <dbReference type="ChEBI" id="CHEBI:37565"/>
        <label>1</label>
    </ligand>
</feature>
<keyword evidence="5 17" id="KW-0410">Iron transport</keyword>
<keyword evidence="12 15" id="KW-0342">GTP-binding</keyword>
<dbReference type="Proteomes" id="UP000310506">
    <property type="component" value="Unassembled WGS sequence"/>
</dbReference>
<dbReference type="Pfam" id="PF07664">
    <property type="entry name" value="FeoB_C"/>
    <property type="match status" value="1"/>
</dbReference>
<dbReference type="Gene3D" id="1.10.287.1770">
    <property type="match status" value="1"/>
</dbReference>
<dbReference type="InterPro" id="IPR027417">
    <property type="entry name" value="P-loop_NTPase"/>
</dbReference>
<feature type="transmembrane region" description="Helical" evidence="17">
    <location>
        <begin position="347"/>
        <end position="371"/>
    </location>
</feature>
<evidence type="ECO:0000256" key="4">
    <source>
        <dbReference type="ARBA" id="ARBA00022475"/>
    </source>
</evidence>
<evidence type="ECO:0000256" key="12">
    <source>
        <dbReference type="ARBA" id="ARBA00023134"/>
    </source>
</evidence>
<feature type="transmembrane region" description="Helical" evidence="17">
    <location>
        <begin position="616"/>
        <end position="639"/>
    </location>
</feature>
<reference evidence="19 20" key="1">
    <citation type="submission" date="2019-01" db="EMBL/GenBank/DDBJ databases">
        <title>Vagococcus silagei sp. nov. isolated from brewer's grain.</title>
        <authorList>
            <person name="Guu J.-R."/>
        </authorList>
    </citation>
    <scope>NUCLEOTIDE SEQUENCE [LARGE SCALE GENOMIC DNA]</scope>
    <source>
        <strain evidence="19 20">2B-2</strain>
    </source>
</reference>
<dbReference type="GO" id="GO:0005886">
    <property type="term" value="C:plasma membrane"/>
    <property type="evidence" value="ECO:0007669"/>
    <property type="project" value="UniProtKB-SubCell"/>
</dbReference>
<dbReference type="InterPro" id="IPR030389">
    <property type="entry name" value="G_FEOB_dom"/>
</dbReference>
<keyword evidence="6" id="KW-0997">Cell inner membrane</keyword>
<dbReference type="InterPro" id="IPR050860">
    <property type="entry name" value="FeoB_GTPase"/>
</dbReference>
<evidence type="ECO:0000256" key="11">
    <source>
        <dbReference type="ARBA" id="ARBA00023065"/>
    </source>
</evidence>
<feature type="binding site" evidence="16">
    <location>
        <position position="26"/>
    </location>
    <ligand>
        <name>Mg(2+)</name>
        <dbReference type="ChEBI" id="CHEBI:18420"/>
        <label>2</label>
    </ligand>
</feature>
<proteinExistence type="inferred from homology"/>
<evidence type="ECO:0000259" key="18">
    <source>
        <dbReference type="PROSITE" id="PS51711"/>
    </source>
</evidence>
<keyword evidence="16" id="KW-0460">Magnesium</keyword>
<feature type="transmembrane region" description="Helical" evidence="17">
    <location>
        <begin position="651"/>
        <end position="675"/>
    </location>
</feature>
<evidence type="ECO:0000313" key="20">
    <source>
        <dbReference type="Proteomes" id="UP000310506"/>
    </source>
</evidence>
<evidence type="ECO:0000256" key="5">
    <source>
        <dbReference type="ARBA" id="ARBA00022496"/>
    </source>
</evidence>
<feature type="transmembrane region" description="Helical" evidence="17">
    <location>
        <begin position="681"/>
        <end position="699"/>
    </location>
</feature>
<dbReference type="InterPro" id="IPR011642">
    <property type="entry name" value="Gate_dom"/>
</dbReference>
<organism evidence="19 20">
    <name type="scientific">Vagococcus silagei</name>
    <dbReference type="NCBI Taxonomy" id="2508885"/>
    <lineage>
        <taxon>Bacteria</taxon>
        <taxon>Bacillati</taxon>
        <taxon>Bacillota</taxon>
        <taxon>Bacilli</taxon>
        <taxon>Lactobacillales</taxon>
        <taxon>Enterococcaceae</taxon>
        <taxon>Vagococcus</taxon>
    </lineage>
</organism>
<feature type="domain" description="FeoB-type G" evidence="18">
    <location>
        <begin position="5"/>
        <end position="166"/>
    </location>
</feature>
<evidence type="ECO:0000256" key="8">
    <source>
        <dbReference type="ARBA" id="ARBA00022741"/>
    </source>
</evidence>
<evidence type="ECO:0000313" key="19">
    <source>
        <dbReference type="EMBL" id="THB60785.1"/>
    </source>
</evidence>
<dbReference type="InterPro" id="IPR006073">
    <property type="entry name" value="GTP-bd"/>
</dbReference>
<dbReference type="NCBIfam" id="TIGR00437">
    <property type="entry name" value="feoB"/>
    <property type="match status" value="1"/>
</dbReference>
<keyword evidence="4" id="KW-1003">Cell membrane</keyword>
<protein>
    <recommendedName>
        <fullName evidence="14 17">Ferrous iron transport protein B</fullName>
    </recommendedName>
</protein>
<evidence type="ECO:0000256" key="1">
    <source>
        <dbReference type="ARBA" id="ARBA00003926"/>
    </source>
</evidence>
<accession>A0A4S3B7P5</accession>
<dbReference type="InterPro" id="IPR005225">
    <property type="entry name" value="Small_GTP-bd"/>
</dbReference>
<comment type="similarity">
    <text evidence="17">Belongs to the TRAFAC class TrmE-Era-EngA-EngB-Septin-like GTPase superfamily. FeoB GTPase (TC 9.A.8) family.</text>
</comment>
<dbReference type="InterPro" id="IPR011640">
    <property type="entry name" value="Fe2_transport_prot_B_C"/>
</dbReference>
<evidence type="ECO:0000256" key="13">
    <source>
        <dbReference type="ARBA" id="ARBA00023136"/>
    </source>
</evidence>
<name>A0A4S3B7P5_9ENTE</name>
<feature type="binding site" evidence="16">
    <location>
        <position position="24"/>
    </location>
    <ligand>
        <name>Mg(2+)</name>
        <dbReference type="ChEBI" id="CHEBI:18420"/>
        <label>2</label>
    </ligand>
</feature>
<dbReference type="Gene3D" id="3.40.50.300">
    <property type="entry name" value="P-loop containing nucleotide triphosphate hydrolases"/>
    <property type="match status" value="1"/>
</dbReference>
<evidence type="ECO:0000256" key="9">
    <source>
        <dbReference type="ARBA" id="ARBA00022989"/>
    </source>
</evidence>
<feature type="transmembrane region" description="Helical" evidence="17">
    <location>
        <begin position="519"/>
        <end position="536"/>
    </location>
</feature>
<evidence type="ECO:0000256" key="17">
    <source>
        <dbReference type="RuleBase" id="RU362098"/>
    </source>
</evidence>
<dbReference type="RefSeq" id="WP_136137033.1">
    <property type="nucleotide sequence ID" value="NZ_SDGV01000017.1"/>
</dbReference>
<keyword evidence="16" id="KW-0479">Metal-binding</keyword>
<dbReference type="FunFam" id="3.40.50.300:FF:000426">
    <property type="entry name" value="Ferrous iron transport protein B"/>
    <property type="match status" value="1"/>
</dbReference>
<evidence type="ECO:0000256" key="15">
    <source>
        <dbReference type="PIRSR" id="PIRSR603373-1"/>
    </source>
</evidence>
<sequence>MSKEIFSVALVGNPNSGKTSLFNALTGNKQSVGNWPGVTVERKSGRLKTDKTIVLQDLPGIYSLSPYSPEEIIARDYLVESCPDIILNIIDATNIERNLYLTTQLLEIGVPVIVVLNMMDVVKKSGDRINCDKLSYQLGAPIIPISVVKNEGISAIKEKIDAYRNKDIKQQHLVFENRLEAALADIVKVVEKYVPTPRVRWYAVKLFEQDEKVLDMIKMTQEDQAEIHDIVDVSEQIMDDDSVSIMVNERYELIDKIVNLSVVKSNSVSASVSDKIDRVVTNKWLSLPIFAFVMWFVYYLSIQTVGTMGTDWVNDVLFGEIVPNTVTQWLHAMNVAPWMESLIIDGIIAGVGAVLGFLPQLIVLFLCLSFLEDCGYMSRIAFVMDRLFRRFGLSGKSFIPMLVATGCGVPGVMASRTIENEKDRRMTIMTTTFMPCSAKLPIIGLISGAFFPQNSWVAPSAYFLGIGTIVFSGIVLKKTQMFSGETAPFIMELPAYHLPRLKNSVQQTYDRSKSFVKKAGTIIFASSVIIWFLSAFNYRLEMVETDKSMLAAVGRAIAILFAPLGWGQWQSAVAAITGLIAKENVVGTFGILYGHLDEVSETGTEIWGQLSLSLTALAGYSFLIFNLLCAPCFAAIGAIRREMNDWRWTTLAIAYQCGIAYVVSFIVYQLGGVIIGEHEFGFAPALAVIFVIGMIYALFRVTKPAKETETVAGIQLL</sequence>
<gene>
    <name evidence="19" type="primary">feoB</name>
    <name evidence="19" type="ORF">ESZ54_07395</name>
</gene>
<dbReference type="Pfam" id="PF17910">
    <property type="entry name" value="FeoB_Cyto"/>
    <property type="match status" value="1"/>
</dbReference>
<evidence type="ECO:0000256" key="16">
    <source>
        <dbReference type="PIRSR" id="PIRSR603373-2"/>
    </source>
</evidence>
<dbReference type="PANTHER" id="PTHR43185:SF1">
    <property type="entry name" value="FE(2+) TRANSPORTER FEOB"/>
    <property type="match status" value="1"/>
</dbReference>
<dbReference type="InterPro" id="IPR041069">
    <property type="entry name" value="FeoB_Cyto"/>
</dbReference>
<feature type="transmembrane region" description="Helical" evidence="17">
    <location>
        <begin position="426"/>
        <end position="450"/>
    </location>
</feature>
<feature type="binding site" evidence="15">
    <location>
        <begin position="57"/>
        <end position="60"/>
    </location>
    <ligand>
        <name>GTP</name>
        <dbReference type="ChEBI" id="CHEBI:37565"/>
        <label>1</label>
    </ligand>
</feature>
<keyword evidence="9 17" id="KW-1133">Transmembrane helix</keyword>
<keyword evidence="20" id="KW-1185">Reference proteome</keyword>
<keyword evidence="11" id="KW-0406">Ion transport</keyword>
<dbReference type="PANTHER" id="PTHR43185">
    <property type="entry name" value="FERROUS IRON TRANSPORT PROTEIN B"/>
    <property type="match status" value="1"/>
</dbReference>
<keyword evidence="7 17" id="KW-0812">Transmembrane</keyword>
<evidence type="ECO:0000256" key="10">
    <source>
        <dbReference type="ARBA" id="ARBA00023004"/>
    </source>
</evidence>
<keyword evidence="13 17" id="KW-0472">Membrane</keyword>
<feature type="transmembrane region" description="Helical" evidence="17">
    <location>
        <begin position="456"/>
        <end position="476"/>
    </location>
</feature>
<feature type="binding site" evidence="15">
    <location>
        <begin position="37"/>
        <end position="41"/>
    </location>
    <ligand>
        <name>GTP</name>
        <dbReference type="ChEBI" id="CHEBI:37565"/>
        <label>1</label>
    </ligand>
</feature>
<dbReference type="EMBL" id="SDGV01000017">
    <property type="protein sequence ID" value="THB60785.1"/>
    <property type="molecule type" value="Genomic_DNA"/>
</dbReference>
<feature type="binding site" evidence="15">
    <location>
        <begin position="117"/>
        <end position="120"/>
    </location>
    <ligand>
        <name>GTP</name>
        <dbReference type="ChEBI" id="CHEBI:37565"/>
        <label>1</label>
    </ligand>
</feature>
<comment type="caution">
    <text evidence="19">The sequence shown here is derived from an EMBL/GenBank/DDBJ whole genome shotgun (WGS) entry which is preliminary data.</text>
</comment>
<dbReference type="Pfam" id="PF07670">
    <property type="entry name" value="Gate"/>
    <property type="match status" value="2"/>
</dbReference>
<evidence type="ECO:0000256" key="7">
    <source>
        <dbReference type="ARBA" id="ARBA00022692"/>
    </source>
</evidence>
<dbReference type="PRINTS" id="PR00326">
    <property type="entry name" value="GTP1OBG"/>
</dbReference>
<comment type="subcellular location">
    <subcellularLocation>
        <location evidence="2">Cell inner membrane</location>
        <topology evidence="2">Multi-pass membrane protein</topology>
    </subcellularLocation>
    <subcellularLocation>
        <location evidence="17">Cell membrane</location>
        <topology evidence="17">Multi-pass membrane protein</topology>
    </subcellularLocation>
</comment>
<dbReference type="AlphaFoldDB" id="A0A4S3B7P5"/>
<dbReference type="GO" id="GO:0046872">
    <property type="term" value="F:metal ion binding"/>
    <property type="evidence" value="ECO:0007669"/>
    <property type="project" value="UniProtKB-KW"/>
</dbReference>
<evidence type="ECO:0000256" key="2">
    <source>
        <dbReference type="ARBA" id="ARBA00004429"/>
    </source>
</evidence>
<dbReference type="GO" id="GO:0005525">
    <property type="term" value="F:GTP binding"/>
    <property type="evidence" value="ECO:0007669"/>
    <property type="project" value="UniProtKB-KW"/>
</dbReference>
<dbReference type="CDD" id="cd01879">
    <property type="entry name" value="FeoB"/>
    <property type="match status" value="1"/>
</dbReference>
<evidence type="ECO:0000256" key="14">
    <source>
        <dbReference type="NCBIfam" id="TIGR00437"/>
    </source>
</evidence>
<evidence type="ECO:0000256" key="6">
    <source>
        <dbReference type="ARBA" id="ARBA00022519"/>
    </source>
</evidence>
<feature type="binding site" evidence="16">
    <location>
        <position position="23"/>
    </location>
    <ligand>
        <name>Mg(2+)</name>
        <dbReference type="ChEBI" id="CHEBI:18420"/>
        <label>2</label>
    </ligand>
</feature>
<feature type="transmembrane region" description="Helical" evidence="17">
    <location>
        <begin position="284"/>
        <end position="302"/>
    </location>
</feature>
<dbReference type="PROSITE" id="PS51711">
    <property type="entry name" value="G_FEOB"/>
    <property type="match status" value="1"/>
</dbReference>
<dbReference type="GO" id="GO:0015093">
    <property type="term" value="F:ferrous iron transmembrane transporter activity"/>
    <property type="evidence" value="ECO:0007669"/>
    <property type="project" value="UniProtKB-UniRule"/>
</dbReference>
<dbReference type="NCBIfam" id="TIGR00231">
    <property type="entry name" value="small_GTP"/>
    <property type="match status" value="1"/>
</dbReference>
<dbReference type="InterPro" id="IPR003373">
    <property type="entry name" value="Fe2_transport_prot-B"/>
</dbReference>
<keyword evidence="3 17" id="KW-0813">Transport</keyword>
<keyword evidence="10 17" id="KW-0408">Iron</keyword>
<comment type="function">
    <text evidence="1 17">Probable transporter of a GTP-driven Fe(2+) uptake system.</text>
</comment>
<keyword evidence="8 15" id="KW-0547">Nucleotide-binding</keyword>
<feature type="transmembrane region" description="Helical" evidence="17">
    <location>
        <begin position="391"/>
        <end position="414"/>
    </location>
</feature>
<dbReference type="OrthoDB" id="9809127at2"/>
<feature type="binding site" evidence="16">
    <location>
        <position position="27"/>
    </location>
    <ligand>
        <name>Mg(2+)</name>
        <dbReference type="ChEBI" id="CHEBI:18420"/>
        <label>2</label>
    </ligand>
</feature>